<dbReference type="Proteomes" id="UP000192940">
    <property type="component" value="Chromosome I"/>
</dbReference>
<dbReference type="RefSeq" id="WP_208915349.1">
    <property type="nucleotide sequence ID" value="NZ_LT840184.1"/>
</dbReference>
<evidence type="ECO:0000313" key="3">
    <source>
        <dbReference type="Proteomes" id="UP000192940"/>
    </source>
</evidence>
<sequence>MTEWYEESFGEDYLLVYKHRDAQGAAHEVQKMASWLRLPAGAKVLDLCCGMGRHSLALSEAGYHVTGIDLSDVLLREARQLDQDKAVTWIASDMRHLPVEDNEFDAVLNLFTSFGYFTRDEEHIKVLQQIYRVLKPDGQFIIDFLNPAYVEQNLVPESSREFEGQRIDERRKIENGYVKKEITITDLSGGETRHYNERVKLYTYDAFKSMVEEVGLYIEQVHGSYDDEKYDPETSPRMIFFGRRPAEQR</sequence>
<dbReference type="SUPFAM" id="SSF53335">
    <property type="entry name" value="S-adenosyl-L-methionine-dependent methyltransferases"/>
    <property type="match status" value="1"/>
</dbReference>
<keyword evidence="2" id="KW-0489">Methyltransferase</keyword>
<keyword evidence="3" id="KW-1185">Reference proteome</keyword>
<reference evidence="2 3" key="1">
    <citation type="submission" date="2017-04" db="EMBL/GenBank/DDBJ databases">
        <authorList>
            <person name="Afonso C.L."/>
            <person name="Miller P.J."/>
            <person name="Scott M.A."/>
            <person name="Spackman E."/>
            <person name="Goraichik I."/>
            <person name="Dimitrov K.M."/>
            <person name="Suarez D.L."/>
            <person name="Swayne D.E."/>
        </authorList>
    </citation>
    <scope>NUCLEOTIDE SEQUENCE [LARGE SCALE GENOMIC DNA]</scope>
    <source>
        <strain evidence="2 3">N3/975</strain>
    </source>
</reference>
<dbReference type="Pfam" id="PF13649">
    <property type="entry name" value="Methyltransf_25"/>
    <property type="match status" value="1"/>
</dbReference>
<evidence type="ECO:0000259" key="1">
    <source>
        <dbReference type="Pfam" id="PF13649"/>
    </source>
</evidence>
<evidence type="ECO:0000313" key="2">
    <source>
        <dbReference type="EMBL" id="SMF89369.1"/>
    </source>
</evidence>
<feature type="domain" description="Methyltransferase" evidence="1">
    <location>
        <begin position="44"/>
        <end position="138"/>
    </location>
</feature>
<gene>
    <name evidence="2" type="ORF">SAMN05661091_4622</name>
</gene>
<dbReference type="GO" id="GO:0032259">
    <property type="term" value="P:methylation"/>
    <property type="evidence" value="ECO:0007669"/>
    <property type="project" value="UniProtKB-KW"/>
</dbReference>
<dbReference type="InterPro" id="IPR041698">
    <property type="entry name" value="Methyltransf_25"/>
</dbReference>
<accession>A0A1X7HMC9</accession>
<proteinExistence type="predicted"/>
<dbReference type="EMBL" id="LT840184">
    <property type="protein sequence ID" value="SMF89369.1"/>
    <property type="molecule type" value="Genomic_DNA"/>
</dbReference>
<dbReference type="AlphaFoldDB" id="A0A1X7HMC9"/>
<name>A0A1X7HMC9_9BACL</name>
<organism evidence="2 3">
    <name type="scientific">Paenibacillus uliginis N3/975</name>
    <dbReference type="NCBI Taxonomy" id="1313296"/>
    <lineage>
        <taxon>Bacteria</taxon>
        <taxon>Bacillati</taxon>
        <taxon>Bacillota</taxon>
        <taxon>Bacilli</taxon>
        <taxon>Bacillales</taxon>
        <taxon>Paenibacillaceae</taxon>
        <taxon>Paenibacillus</taxon>
    </lineage>
</organism>
<dbReference type="GO" id="GO:0008168">
    <property type="term" value="F:methyltransferase activity"/>
    <property type="evidence" value="ECO:0007669"/>
    <property type="project" value="UniProtKB-KW"/>
</dbReference>
<keyword evidence="2" id="KW-0808">Transferase</keyword>
<dbReference type="PANTHER" id="PTHR43591:SF110">
    <property type="entry name" value="RHODANESE DOMAIN-CONTAINING PROTEIN"/>
    <property type="match status" value="1"/>
</dbReference>
<dbReference type="PANTHER" id="PTHR43591">
    <property type="entry name" value="METHYLTRANSFERASE"/>
    <property type="match status" value="1"/>
</dbReference>
<protein>
    <submittedName>
        <fullName evidence="2">Methylase involved in ubiquinone/menaquinone biosynthesis</fullName>
    </submittedName>
</protein>
<dbReference type="CDD" id="cd02440">
    <property type="entry name" value="AdoMet_MTases"/>
    <property type="match status" value="1"/>
</dbReference>
<keyword evidence="2" id="KW-0830">Ubiquinone</keyword>
<dbReference type="InterPro" id="IPR029063">
    <property type="entry name" value="SAM-dependent_MTases_sf"/>
</dbReference>
<dbReference type="STRING" id="1313296.SAMN05661091_4622"/>
<dbReference type="Gene3D" id="3.40.50.150">
    <property type="entry name" value="Vaccinia Virus protein VP39"/>
    <property type="match status" value="1"/>
</dbReference>
<dbReference type="Gene3D" id="2.20.25.110">
    <property type="entry name" value="S-adenosyl-L-methionine-dependent methyltransferases"/>
    <property type="match status" value="1"/>
</dbReference>